<comment type="caution">
    <text evidence="2">The sequence shown here is derived from an EMBL/GenBank/DDBJ whole genome shotgun (WGS) entry which is preliminary data.</text>
</comment>
<name>A0ABQ1PJ24_9ENTE</name>
<organism evidence="2 3">
    <name type="scientific">Enterococcus wangshanyuanii</name>
    <dbReference type="NCBI Taxonomy" id="2005703"/>
    <lineage>
        <taxon>Bacteria</taxon>
        <taxon>Bacillati</taxon>
        <taxon>Bacillota</taxon>
        <taxon>Bacilli</taxon>
        <taxon>Lactobacillales</taxon>
        <taxon>Enterococcaceae</taxon>
        <taxon>Enterococcus</taxon>
    </lineage>
</organism>
<protein>
    <recommendedName>
        <fullName evidence="1">Cyanophage baseplate Pam3 plug gp18 domain-containing protein</fullName>
    </recommendedName>
</protein>
<reference evidence="3" key="1">
    <citation type="journal article" date="2019" name="Int. J. Syst. Evol. Microbiol.">
        <title>The Global Catalogue of Microorganisms (GCM) 10K type strain sequencing project: providing services to taxonomists for standard genome sequencing and annotation.</title>
        <authorList>
            <consortium name="The Broad Institute Genomics Platform"/>
            <consortium name="The Broad Institute Genome Sequencing Center for Infectious Disease"/>
            <person name="Wu L."/>
            <person name="Ma J."/>
        </authorList>
    </citation>
    <scope>NUCLEOTIDE SEQUENCE [LARGE SCALE GENOMIC DNA]</scope>
    <source>
        <strain evidence="3">CGMCC 1.15942</strain>
    </source>
</reference>
<proteinExistence type="predicted"/>
<sequence>MSIRGYIPIEKDSLPEKFEIPLGNVNYILGIDYNKTENIFTVDLFSYDNDPIVIGEALVLDERLWRDIVDDRIPSIDLVPMDESGKSSEITFQNFGVDIFLYMDDLPPNYSEPSLEGSE</sequence>
<evidence type="ECO:0000259" key="1">
    <source>
        <dbReference type="Pfam" id="PF22479"/>
    </source>
</evidence>
<accession>A0ABQ1PJ24</accession>
<dbReference type="Pfam" id="PF22479">
    <property type="entry name" value="Pam3_gp18"/>
    <property type="match status" value="1"/>
</dbReference>
<keyword evidence="3" id="KW-1185">Reference proteome</keyword>
<dbReference type="RefSeq" id="WP_088270670.1">
    <property type="nucleotide sequence ID" value="NZ_BMKI01000007.1"/>
</dbReference>
<evidence type="ECO:0000313" key="2">
    <source>
        <dbReference type="EMBL" id="GGC97979.1"/>
    </source>
</evidence>
<gene>
    <name evidence="2" type="ORF">GCM10011573_29400</name>
</gene>
<feature type="domain" description="Cyanophage baseplate Pam3 plug gp18" evidence="1">
    <location>
        <begin position="6"/>
        <end position="105"/>
    </location>
</feature>
<dbReference type="Proteomes" id="UP000630615">
    <property type="component" value="Unassembled WGS sequence"/>
</dbReference>
<dbReference type="EMBL" id="BMKI01000007">
    <property type="protein sequence ID" value="GGC97979.1"/>
    <property type="molecule type" value="Genomic_DNA"/>
</dbReference>
<evidence type="ECO:0000313" key="3">
    <source>
        <dbReference type="Proteomes" id="UP000630615"/>
    </source>
</evidence>
<dbReference type="InterPro" id="IPR054252">
    <property type="entry name" value="Pam3_gp18"/>
</dbReference>